<dbReference type="GO" id="GO:0008033">
    <property type="term" value="P:tRNA processing"/>
    <property type="evidence" value="ECO:0007669"/>
    <property type="project" value="UniProtKB-KW"/>
</dbReference>
<dbReference type="PANTHER" id="PTHR43033">
    <property type="entry name" value="TRNA(ILE)-LYSIDINE SYNTHASE-RELATED"/>
    <property type="match status" value="1"/>
</dbReference>
<proteinExistence type="inferred from homology"/>
<comment type="catalytic activity">
    <reaction evidence="6">
        <text>cytidine(34) in tRNA(Ile2) + L-lysine + ATP = lysidine(34) in tRNA(Ile2) + AMP + diphosphate + H(+)</text>
        <dbReference type="Rhea" id="RHEA:43744"/>
        <dbReference type="Rhea" id="RHEA-COMP:10625"/>
        <dbReference type="Rhea" id="RHEA-COMP:10670"/>
        <dbReference type="ChEBI" id="CHEBI:15378"/>
        <dbReference type="ChEBI" id="CHEBI:30616"/>
        <dbReference type="ChEBI" id="CHEBI:32551"/>
        <dbReference type="ChEBI" id="CHEBI:33019"/>
        <dbReference type="ChEBI" id="CHEBI:82748"/>
        <dbReference type="ChEBI" id="CHEBI:83665"/>
        <dbReference type="ChEBI" id="CHEBI:456215"/>
        <dbReference type="EC" id="6.3.4.19"/>
    </reaction>
</comment>
<name>A0A9P6LX58_MORAP</name>
<dbReference type="Proteomes" id="UP000738359">
    <property type="component" value="Unassembled WGS sequence"/>
</dbReference>
<keyword evidence="5" id="KW-0067">ATP-binding</keyword>
<dbReference type="SUPFAM" id="SSF52402">
    <property type="entry name" value="Adenine nucleotide alpha hydrolases-like"/>
    <property type="match status" value="1"/>
</dbReference>
<dbReference type="GO" id="GO:0005524">
    <property type="term" value="F:ATP binding"/>
    <property type="evidence" value="ECO:0007669"/>
    <property type="project" value="UniProtKB-KW"/>
</dbReference>
<evidence type="ECO:0000313" key="8">
    <source>
        <dbReference type="EMBL" id="KAF9949144.1"/>
    </source>
</evidence>
<dbReference type="InterPro" id="IPR014729">
    <property type="entry name" value="Rossmann-like_a/b/a_fold"/>
</dbReference>
<accession>A0A9P6LX58</accession>
<evidence type="ECO:0000256" key="4">
    <source>
        <dbReference type="ARBA" id="ARBA00022741"/>
    </source>
</evidence>
<keyword evidence="9" id="KW-1185">Reference proteome</keyword>
<comment type="caution">
    <text evidence="8">The sequence shown here is derived from an EMBL/GenBank/DDBJ whole genome shotgun (WGS) entry which is preliminary data.</text>
</comment>
<dbReference type="HAMAP" id="MF_01161">
    <property type="entry name" value="tRNA_Ile_lys_synt"/>
    <property type="match status" value="1"/>
</dbReference>
<dbReference type="InterPro" id="IPR012795">
    <property type="entry name" value="tRNA_Ile_lys_synt_N"/>
</dbReference>
<dbReference type="OrthoDB" id="434144at2759"/>
<evidence type="ECO:0000256" key="6">
    <source>
        <dbReference type="ARBA" id="ARBA00048539"/>
    </source>
</evidence>
<keyword evidence="4" id="KW-0547">Nucleotide-binding</keyword>
<dbReference type="CDD" id="cd01992">
    <property type="entry name" value="TilS_N"/>
    <property type="match status" value="1"/>
</dbReference>
<feature type="domain" description="tRNA(Ile)-lysidine/2-thiocytidine synthase N-terminal" evidence="7">
    <location>
        <begin position="45"/>
        <end position="260"/>
    </location>
</feature>
<evidence type="ECO:0000259" key="7">
    <source>
        <dbReference type="Pfam" id="PF01171"/>
    </source>
</evidence>
<evidence type="ECO:0000256" key="3">
    <source>
        <dbReference type="ARBA" id="ARBA00022694"/>
    </source>
</evidence>
<dbReference type="NCBIfam" id="TIGR02432">
    <property type="entry name" value="lysidine_TilS_N"/>
    <property type="match status" value="1"/>
</dbReference>
<dbReference type="EMBL" id="JAAAHY010001446">
    <property type="protein sequence ID" value="KAF9949144.1"/>
    <property type="molecule type" value="Genomic_DNA"/>
</dbReference>
<evidence type="ECO:0000313" key="9">
    <source>
        <dbReference type="Proteomes" id="UP000738359"/>
    </source>
</evidence>
<dbReference type="Gene3D" id="3.40.50.620">
    <property type="entry name" value="HUPs"/>
    <property type="match status" value="1"/>
</dbReference>
<protein>
    <recommendedName>
        <fullName evidence="1">tRNA(Ile)-lysidine synthetase</fullName>
        <ecNumber evidence="1">6.3.4.19</ecNumber>
    </recommendedName>
</protein>
<dbReference type="Pfam" id="PF01171">
    <property type="entry name" value="ATP_bind_3"/>
    <property type="match status" value="1"/>
</dbReference>
<evidence type="ECO:0000256" key="1">
    <source>
        <dbReference type="ARBA" id="ARBA00013267"/>
    </source>
</evidence>
<dbReference type="PANTHER" id="PTHR43033:SF1">
    <property type="entry name" value="TRNA(ILE)-LYSIDINE SYNTHASE-RELATED"/>
    <property type="match status" value="1"/>
</dbReference>
<organism evidence="8 9">
    <name type="scientific">Mortierella alpina</name>
    <name type="common">Oleaginous fungus</name>
    <name type="synonym">Mortierella renispora</name>
    <dbReference type="NCBI Taxonomy" id="64518"/>
    <lineage>
        <taxon>Eukaryota</taxon>
        <taxon>Fungi</taxon>
        <taxon>Fungi incertae sedis</taxon>
        <taxon>Mucoromycota</taxon>
        <taxon>Mortierellomycotina</taxon>
        <taxon>Mortierellomycetes</taxon>
        <taxon>Mortierellales</taxon>
        <taxon>Mortierellaceae</taxon>
        <taxon>Mortierella</taxon>
    </lineage>
</organism>
<dbReference type="InterPro" id="IPR011063">
    <property type="entry name" value="TilS/TtcA_N"/>
</dbReference>
<reference evidence="8" key="1">
    <citation type="journal article" date="2020" name="Fungal Divers.">
        <title>Resolving the Mortierellaceae phylogeny through synthesis of multi-gene phylogenetics and phylogenomics.</title>
        <authorList>
            <person name="Vandepol N."/>
            <person name="Liber J."/>
            <person name="Desiro A."/>
            <person name="Na H."/>
            <person name="Kennedy M."/>
            <person name="Barry K."/>
            <person name="Grigoriev I.V."/>
            <person name="Miller A.N."/>
            <person name="O'Donnell K."/>
            <person name="Stajich J.E."/>
            <person name="Bonito G."/>
        </authorList>
    </citation>
    <scope>NUCLEOTIDE SEQUENCE</scope>
    <source>
        <strain evidence="8">CK1249</strain>
    </source>
</reference>
<sequence>MSLLRARGLAITALEFAHCLAPFQRHRTTTIASDDAVTSRRARDMAIAVSGGVDSMALATLLARHYSSPGNTTRLHALIVDHKLRNSSTAEAAFVAQQVQLLGITPHVLTLDWSTDTLNDHKGISGVEDNNKNNVSRLIQKPDKAHLETQARLERYKVIAQRCHALQIQDLFVGHHAGDQVETTLFRFTRASGIDGLAGIQGVAPVGVVNVAEALGISVIRPLLTVDKDRLRATCEDAGTSWVEDESNKSLDYQRNVIRHHQQHIDALVGQDPRSELYPLSTPALLAFRDRMDRHRRVAWGQGMSLLCHLRVKDESDLCADVQGIRKQFPNQDDRQKQQGLKELETWLETVPGNAKYTIPVVCLQETFASGQSAEQILSIPSVGLHLYSSTFAVASRFRSNLGHFEKDTEATNAAIE</sequence>
<evidence type="ECO:0000256" key="2">
    <source>
        <dbReference type="ARBA" id="ARBA00022598"/>
    </source>
</evidence>
<dbReference type="GO" id="GO:0032267">
    <property type="term" value="F:tRNA(Ile)-lysidine synthase activity"/>
    <property type="evidence" value="ECO:0007669"/>
    <property type="project" value="UniProtKB-EC"/>
</dbReference>
<dbReference type="EC" id="6.3.4.19" evidence="1"/>
<gene>
    <name evidence="8" type="ORF">BGZ70_001911</name>
</gene>
<evidence type="ECO:0000256" key="5">
    <source>
        <dbReference type="ARBA" id="ARBA00022840"/>
    </source>
</evidence>
<dbReference type="AlphaFoldDB" id="A0A9P6LX58"/>
<keyword evidence="2" id="KW-0436">Ligase</keyword>
<dbReference type="InterPro" id="IPR012094">
    <property type="entry name" value="tRNA_Ile_lys_synt"/>
</dbReference>
<keyword evidence="3" id="KW-0819">tRNA processing</keyword>